<dbReference type="GO" id="GO:0004252">
    <property type="term" value="F:serine-type endopeptidase activity"/>
    <property type="evidence" value="ECO:0007669"/>
    <property type="project" value="TreeGrafter"/>
</dbReference>
<keyword evidence="3" id="KW-0720">Serine protease</keyword>
<evidence type="ECO:0000256" key="4">
    <source>
        <dbReference type="ARBA" id="ARBA00022946"/>
    </source>
</evidence>
<dbReference type="Gene3D" id="2.120.10.30">
    <property type="entry name" value="TolB, C-terminal domain"/>
    <property type="match status" value="1"/>
</dbReference>
<feature type="region of interest" description="Disordered" evidence="5">
    <location>
        <begin position="233"/>
        <end position="255"/>
    </location>
</feature>
<dbReference type="AlphaFoldDB" id="A0A2S7CMJ4"/>
<evidence type="ECO:0000313" key="8">
    <source>
        <dbReference type="Proteomes" id="UP000237872"/>
    </source>
</evidence>
<accession>A0A2S7CMJ4</accession>
<dbReference type="Pfam" id="PF00326">
    <property type="entry name" value="Peptidase_S9"/>
    <property type="match status" value="1"/>
</dbReference>
<comment type="caution">
    <text evidence="7">The sequence shown here is derived from an EMBL/GenBank/DDBJ whole genome shotgun (WGS) entry which is preliminary data.</text>
</comment>
<dbReference type="SUPFAM" id="SSF53474">
    <property type="entry name" value="alpha/beta-Hydrolases"/>
    <property type="match status" value="1"/>
</dbReference>
<feature type="compositionally biased region" description="Basic residues" evidence="5">
    <location>
        <begin position="1"/>
        <end position="11"/>
    </location>
</feature>
<dbReference type="Proteomes" id="UP000237872">
    <property type="component" value="Unassembled WGS sequence"/>
</dbReference>
<dbReference type="OrthoDB" id="6388416at2"/>
<dbReference type="SUPFAM" id="SSF82171">
    <property type="entry name" value="DPP6 N-terminal domain-like"/>
    <property type="match status" value="1"/>
</dbReference>
<dbReference type="InterPro" id="IPR011042">
    <property type="entry name" value="6-blade_b-propeller_TolB-like"/>
</dbReference>
<evidence type="ECO:0000256" key="3">
    <source>
        <dbReference type="ARBA" id="ARBA00022825"/>
    </source>
</evidence>
<name>A0A2S7CMJ4_9XANT</name>
<evidence type="ECO:0000313" key="7">
    <source>
        <dbReference type="EMBL" id="PPU62719.1"/>
    </source>
</evidence>
<evidence type="ECO:0000259" key="6">
    <source>
        <dbReference type="Pfam" id="PF00326"/>
    </source>
</evidence>
<dbReference type="GO" id="GO:0006508">
    <property type="term" value="P:proteolysis"/>
    <property type="evidence" value="ECO:0007669"/>
    <property type="project" value="UniProtKB-KW"/>
</dbReference>
<feature type="domain" description="Peptidase S9 prolyl oligopeptidase catalytic" evidence="6">
    <location>
        <begin position="701"/>
        <end position="859"/>
    </location>
</feature>
<dbReference type="Gene3D" id="3.40.50.1820">
    <property type="entry name" value="alpha/beta hydrolase"/>
    <property type="match status" value="1"/>
</dbReference>
<evidence type="ECO:0000256" key="2">
    <source>
        <dbReference type="ARBA" id="ARBA00022801"/>
    </source>
</evidence>
<dbReference type="PANTHER" id="PTHR42776:SF28">
    <property type="entry name" value="GLUTAMYL ENDOPEPTIDASE, CHLOROPLASTIC-RELATED"/>
    <property type="match status" value="1"/>
</dbReference>
<organism evidence="7 8">
    <name type="scientific">Xanthomonas codiaei</name>
    <dbReference type="NCBI Taxonomy" id="56463"/>
    <lineage>
        <taxon>Bacteria</taxon>
        <taxon>Pseudomonadati</taxon>
        <taxon>Pseudomonadota</taxon>
        <taxon>Gammaproteobacteria</taxon>
        <taxon>Lysobacterales</taxon>
        <taxon>Lysobacteraceae</taxon>
        <taxon>Xanthomonas</taxon>
    </lineage>
</organism>
<dbReference type="FunFam" id="3.40.50.1820:FF:000049">
    <property type="entry name" value="probable glutamyl endopeptidase, chloroplastic"/>
    <property type="match status" value="1"/>
</dbReference>
<dbReference type="InterPro" id="IPR029058">
    <property type="entry name" value="AB_hydrolase_fold"/>
</dbReference>
<proteinExistence type="predicted"/>
<keyword evidence="2" id="KW-0378">Hydrolase</keyword>
<sequence>MQAKRKAHHRLQHETGSTSGVAAIAAPPTDPWRGQADRSAAGALPMARAVLLAVLGLPSLACAAGVPAGQVATAGTGYQVPSQPLQAVVDAPRAPLLQLSPQRDLAAMLQLPALPDIAEVAQPELKLAGVRIHPKTFASSRFSFAGKLWLQSIGDGRERQIAGLPTPLSLATLNWSPDQRYLAFRREDAASGANELWLVDVATAQARRLVAGLNSTVNDELRWLPDSSGLLVQQQVPGQGTPPPRDATPQGPAVQQTTAAAGVRALPTYQDLLRNEADARVFEYYATGQPIIVGVNGQVRPIATPGIHLNLSVSPDGRYILSERSERPFSYLVPVDNFPRRIEVLDMQGKLVRQIAQLPLVEGLPTGNDAVPTGVRDITWRHDAPATLVWVEAQDGGDPARESKIRDAVRMQAAPFTRAPVTLAQLGSRFDGILWGRGDLAILSESWWKTRRIKQWRIAPDQPKRAPELLWDRSSQDRYNDPGTPATVADGKGRALLQTSSDGHSLFLLGKGASPEGDRPFVDRFDLQSKRATRLFHSQAPSYSAPLALLDAQATQLLLSRESPEEPANYFVQSLGDAAPAPRALTHFAHPLPQLRGVQKEQIRYKRADGVDLTATLLLPPGYDPKRDGPRPLLMWAYPGEFKSADTASQVTDSPYRFNAISYWGPQAFLAIGYVVLNNPTMPIVGEGDAEPNDTYVPQLIADAQAAVDEVVRRGVTDRQHIAIGGHSYGAFMTANLLAHTRLFKAGIARSGAYNRTLTPFGFQAEERNYWQAQSVYQAMSPFNYADKIKDPLLLIHGQDDNNTGTFPIQSERMFAAIKGLGGTARLVMLPNESHAYRARQSILHMLAESEQWLKTHVGDPSAPAAAPSR</sequence>
<dbReference type="InterPro" id="IPR001375">
    <property type="entry name" value="Peptidase_S9_cat"/>
</dbReference>
<reference evidence="7 8" key="1">
    <citation type="submission" date="2016-08" db="EMBL/GenBank/DDBJ databases">
        <authorList>
            <person name="Seilhamer J.J."/>
        </authorList>
    </citation>
    <scope>NUCLEOTIDE SEQUENCE [LARGE SCALE GENOMIC DNA]</scope>
    <source>
        <strain evidence="7 8">CFBP4690</strain>
    </source>
</reference>
<feature type="region of interest" description="Disordered" evidence="5">
    <location>
        <begin position="1"/>
        <end position="23"/>
    </location>
</feature>
<dbReference type="EMBL" id="MDEC01000018">
    <property type="protein sequence ID" value="PPU62719.1"/>
    <property type="molecule type" value="Genomic_DNA"/>
</dbReference>
<evidence type="ECO:0000256" key="1">
    <source>
        <dbReference type="ARBA" id="ARBA00022670"/>
    </source>
</evidence>
<gene>
    <name evidence="7" type="ORF">XcodCFBP4690_13410</name>
</gene>
<evidence type="ECO:0000256" key="5">
    <source>
        <dbReference type="SAM" id="MobiDB-lite"/>
    </source>
</evidence>
<protein>
    <submittedName>
        <fullName evidence="7">S9 family peptidase</fullName>
    </submittedName>
</protein>
<keyword evidence="1" id="KW-0645">Protease</keyword>
<dbReference type="PANTHER" id="PTHR42776">
    <property type="entry name" value="SERINE PEPTIDASE S9 FAMILY MEMBER"/>
    <property type="match status" value="1"/>
</dbReference>
<keyword evidence="4" id="KW-0809">Transit peptide</keyword>